<dbReference type="AlphaFoldDB" id="A0A8J3HVN4"/>
<dbReference type="Pfam" id="PF00216">
    <property type="entry name" value="Bac_DNA_binding"/>
    <property type="match status" value="1"/>
</dbReference>
<evidence type="ECO:0000256" key="2">
    <source>
        <dbReference type="ARBA" id="ARBA00023125"/>
    </source>
</evidence>
<comment type="caution">
    <text evidence="5">The sequence shown here is derived from an EMBL/GenBank/DDBJ whole genome shotgun (WGS) entry which is preliminary data.</text>
</comment>
<dbReference type="SUPFAM" id="SSF47729">
    <property type="entry name" value="IHF-like DNA-binding proteins"/>
    <property type="match status" value="1"/>
</dbReference>
<organism evidence="5 6">
    <name type="scientific">Candidatus Mesenet longicola</name>
    <dbReference type="NCBI Taxonomy" id="1892558"/>
    <lineage>
        <taxon>Bacteria</taxon>
        <taxon>Pseudomonadati</taxon>
        <taxon>Pseudomonadota</taxon>
        <taxon>Alphaproteobacteria</taxon>
        <taxon>Rickettsiales</taxon>
        <taxon>Anaplasmataceae</taxon>
        <taxon>Candidatus Mesenet</taxon>
    </lineage>
</organism>
<evidence type="ECO:0000256" key="4">
    <source>
        <dbReference type="RuleBase" id="RU003939"/>
    </source>
</evidence>
<dbReference type="GO" id="GO:0030527">
    <property type="term" value="F:structural constituent of chromatin"/>
    <property type="evidence" value="ECO:0007669"/>
    <property type="project" value="InterPro"/>
</dbReference>
<dbReference type="InterPro" id="IPR000119">
    <property type="entry name" value="Hist_DNA-bd"/>
</dbReference>
<dbReference type="GO" id="GO:0003677">
    <property type="term" value="F:DNA binding"/>
    <property type="evidence" value="ECO:0007669"/>
    <property type="project" value="UniProtKB-KW"/>
</dbReference>
<name>A0A8J3HVN4_9RICK</name>
<dbReference type="EMBL" id="BNGU01000003">
    <property type="protein sequence ID" value="GHM59141.1"/>
    <property type="molecule type" value="Genomic_DNA"/>
</dbReference>
<keyword evidence="2" id="KW-0238">DNA-binding</keyword>
<protein>
    <recommendedName>
        <fullName evidence="3">Histone-like DNA-binding protein</fullName>
    </recommendedName>
</protein>
<reference evidence="5 6" key="1">
    <citation type="journal article" date="2021" name="Microb. Ecol.">
        <title>Candidatus Mesenet longicola: Novel Endosymbionts of Brontispa longissima that Induce Cytoplasmic Incompatibility.</title>
        <authorList>
            <person name="Takano S."/>
            <person name="Gotoh Y."/>
            <person name="Hayashi T."/>
        </authorList>
    </citation>
    <scope>NUCLEOTIDE SEQUENCE [LARGE SCALE GENOMIC DNA]</scope>
    <source>
        <strain evidence="5">L5</strain>
    </source>
</reference>
<dbReference type="PANTHER" id="PTHR33175:SF2">
    <property type="entry name" value="INTEGRATION HOST FACTOR SUBUNIT ALPHA"/>
    <property type="match status" value="1"/>
</dbReference>
<accession>A0A8J3HVN4</accession>
<dbReference type="PANTHER" id="PTHR33175">
    <property type="entry name" value="DNA-BINDING PROTEIN HU"/>
    <property type="match status" value="1"/>
</dbReference>
<comment type="similarity">
    <text evidence="1 4">Belongs to the bacterial histone-like protein family.</text>
</comment>
<dbReference type="PRINTS" id="PR01727">
    <property type="entry name" value="DNABINDINGHU"/>
</dbReference>
<dbReference type="Proteomes" id="UP000637906">
    <property type="component" value="Unassembled WGS sequence"/>
</dbReference>
<evidence type="ECO:0000256" key="1">
    <source>
        <dbReference type="ARBA" id="ARBA00010529"/>
    </source>
</evidence>
<sequence>MSSTLTKAKIAEIISNQVGLSKKDSLEIVEDIINEIGLILAKEGVLKISSFGTFKVNKKKARIVHNPKTSKEVSIEEHNVVSFRPSKVVKNLLNKKKT</sequence>
<keyword evidence="6" id="KW-1185">Reference proteome</keyword>
<gene>
    <name evidence="5" type="primary">ihfA</name>
    <name evidence="5" type="ORF">sL5_01340</name>
</gene>
<dbReference type="GO" id="GO:0005829">
    <property type="term" value="C:cytosol"/>
    <property type="evidence" value="ECO:0007669"/>
    <property type="project" value="TreeGrafter"/>
</dbReference>
<dbReference type="SMART" id="SM00411">
    <property type="entry name" value="BHL"/>
    <property type="match status" value="1"/>
</dbReference>
<evidence type="ECO:0000256" key="3">
    <source>
        <dbReference type="ARBA" id="ARBA00040467"/>
    </source>
</evidence>
<evidence type="ECO:0000313" key="6">
    <source>
        <dbReference type="Proteomes" id="UP000637906"/>
    </source>
</evidence>
<dbReference type="Gene3D" id="4.10.520.10">
    <property type="entry name" value="IHF-like DNA-binding proteins"/>
    <property type="match status" value="1"/>
</dbReference>
<evidence type="ECO:0000313" key="5">
    <source>
        <dbReference type="EMBL" id="GHM59141.1"/>
    </source>
</evidence>
<dbReference type="InterPro" id="IPR010992">
    <property type="entry name" value="IHF-like_DNA-bd_dom_sf"/>
</dbReference>
<proteinExistence type="inferred from homology"/>